<name>A0A100VHW7_PAEAM</name>
<feature type="domain" description="HTH araC/xylS-type" evidence="4">
    <location>
        <begin position="190"/>
        <end position="291"/>
    </location>
</feature>
<keyword evidence="2" id="KW-0238">DNA-binding</keyword>
<dbReference type="EMBL" id="BCNV01000001">
    <property type="protein sequence ID" value="GAS80153.1"/>
    <property type="molecule type" value="Genomic_DNA"/>
</dbReference>
<dbReference type="Pfam" id="PF20240">
    <property type="entry name" value="DUF6597"/>
    <property type="match status" value="1"/>
</dbReference>
<gene>
    <name evidence="5" type="ORF">PAHA3_0217</name>
</gene>
<keyword evidence="3" id="KW-0804">Transcription</keyword>
<sequence length="312" mass="35688">MVDHSLHPLFKPIQINGTYPNSYYVEKIPAAGLMAYVACYWESGSLPNTHADVIWGECREPSMMTAPARVLPDGCTDMLITYDPVCSEHSYAYCGNYTQPFAVPERSDEGPPAGDYTFGVRFFPGGAHVFHGMPLEWFTDKRVALQECWPEKLNELQERMAETNRFAERVEVMNAYLSPLSVQASTSENDLMKNVLHRIFIDGGRMTVQELAMREVISERQLHRKFSEWVGISPKRFSEVVRFHRVLSDIHQGNTADWAMLAQNHGFFDQAHLIRQFRKFYGETPLTAAREHGRMLSDLYNRSVEPSVILKS</sequence>
<dbReference type="Proteomes" id="UP000069697">
    <property type="component" value="Unassembled WGS sequence"/>
</dbReference>
<evidence type="ECO:0000259" key="4">
    <source>
        <dbReference type="PROSITE" id="PS01124"/>
    </source>
</evidence>
<dbReference type="AlphaFoldDB" id="A0A100VHW7"/>
<dbReference type="InterPro" id="IPR046532">
    <property type="entry name" value="DUF6597"/>
</dbReference>
<comment type="caution">
    <text evidence="5">The sequence shown here is derived from an EMBL/GenBank/DDBJ whole genome shotgun (WGS) entry which is preliminary data.</text>
</comment>
<dbReference type="GO" id="GO:0043565">
    <property type="term" value="F:sequence-specific DNA binding"/>
    <property type="evidence" value="ECO:0007669"/>
    <property type="project" value="InterPro"/>
</dbReference>
<dbReference type="PROSITE" id="PS01124">
    <property type="entry name" value="HTH_ARAC_FAMILY_2"/>
    <property type="match status" value="1"/>
</dbReference>
<dbReference type="SMART" id="SM00342">
    <property type="entry name" value="HTH_ARAC"/>
    <property type="match status" value="1"/>
</dbReference>
<organism evidence="5 6">
    <name type="scientific">Paenibacillus amylolyticus</name>
    <dbReference type="NCBI Taxonomy" id="1451"/>
    <lineage>
        <taxon>Bacteria</taxon>
        <taxon>Bacillati</taxon>
        <taxon>Bacillota</taxon>
        <taxon>Bacilli</taxon>
        <taxon>Bacillales</taxon>
        <taxon>Paenibacillaceae</taxon>
        <taxon>Paenibacillus</taxon>
    </lineage>
</organism>
<dbReference type="InterPro" id="IPR050204">
    <property type="entry name" value="AraC_XylS_family_regulators"/>
</dbReference>
<evidence type="ECO:0000256" key="1">
    <source>
        <dbReference type="ARBA" id="ARBA00023015"/>
    </source>
</evidence>
<dbReference type="PANTHER" id="PTHR46796:SF13">
    <property type="entry name" value="HTH-TYPE TRANSCRIPTIONAL ACTIVATOR RHAS"/>
    <property type="match status" value="1"/>
</dbReference>
<protein>
    <submittedName>
        <fullName evidence="5">AraC family transcriptional regulator</fullName>
    </submittedName>
</protein>
<evidence type="ECO:0000313" key="6">
    <source>
        <dbReference type="Proteomes" id="UP000069697"/>
    </source>
</evidence>
<keyword evidence="1" id="KW-0805">Transcription regulation</keyword>
<dbReference type="Pfam" id="PF12833">
    <property type="entry name" value="HTH_18"/>
    <property type="match status" value="1"/>
</dbReference>
<dbReference type="PANTHER" id="PTHR46796">
    <property type="entry name" value="HTH-TYPE TRANSCRIPTIONAL ACTIVATOR RHAS-RELATED"/>
    <property type="match status" value="1"/>
</dbReference>
<dbReference type="InterPro" id="IPR018060">
    <property type="entry name" value="HTH_AraC"/>
</dbReference>
<reference evidence="5 6" key="1">
    <citation type="journal article" date="2016" name="Genome Announc.">
        <title>Draft Genome Sequence of Paenibacillus amylolyticus Heshi-A3, Isolated from Fermented Rice Bran in a Japanese Fermented Seafood Dish.</title>
        <authorList>
            <person name="Akuzawa S."/>
            <person name="Nagaoka J."/>
            <person name="Kanekatsu M."/>
            <person name="Kubota E."/>
            <person name="Ohtake R."/>
            <person name="Suzuki T."/>
            <person name="Kanesaki Y."/>
        </authorList>
    </citation>
    <scope>NUCLEOTIDE SEQUENCE [LARGE SCALE GENOMIC DNA]</scope>
    <source>
        <strain evidence="5 6">Heshi-A3</strain>
    </source>
</reference>
<proteinExistence type="predicted"/>
<evidence type="ECO:0000256" key="3">
    <source>
        <dbReference type="ARBA" id="ARBA00023163"/>
    </source>
</evidence>
<dbReference type="GO" id="GO:0003700">
    <property type="term" value="F:DNA-binding transcription factor activity"/>
    <property type="evidence" value="ECO:0007669"/>
    <property type="project" value="InterPro"/>
</dbReference>
<dbReference type="Gene3D" id="1.10.10.60">
    <property type="entry name" value="Homeodomain-like"/>
    <property type="match status" value="1"/>
</dbReference>
<evidence type="ECO:0000313" key="5">
    <source>
        <dbReference type="EMBL" id="GAS80153.1"/>
    </source>
</evidence>
<reference evidence="6" key="2">
    <citation type="submission" date="2016-01" db="EMBL/GenBank/DDBJ databases">
        <title>Draft Genome Sequence of Paenibacillus amylolyticus Heshi-A3 that Was Isolated from Fermented Rice Bran with Aging Salted Mackerel, Which Was Named Heshiko as Traditional Fermented Seafood in Japan.</title>
        <authorList>
            <person name="Akuzawa S."/>
            <person name="Nakagawa J."/>
            <person name="Kanekatsu T."/>
            <person name="Kubota E."/>
            <person name="Ohtake R."/>
            <person name="Suzuki T."/>
            <person name="Kanesaki Y."/>
        </authorList>
    </citation>
    <scope>NUCLEOTIDE SEQUENCE [LARGE SCALE GENOMIC DNA]</scope>
    <source>
        <strain evidence="6">Heshi-A3</strain>
    </source>
</reference>
<evidence type="ECO:0000256" key="2">
    <source>
        <dbReference type="ARBA" id="ARBA00023125"/>
    </source>
</evidence>
<accession>A0A100VHW7</accession>